<evidence type="ECO:0000313" key="1">
    <source>
        <dbReference type="EMBL" id="CDW49394.1"/>
    </source>
</evidence>
<sequence>MNLLKTKCELYSYFLTNYRQFLTNSYYSPFGCIANCTLCRENWSSQLKNWNLHLEESKTSTVSSIIYLLERTERGSSLAPSQTPWKRFYDLLNIFFSLLRKVSLYATIYISSV</sequence>
<dbReference type="EMBL" id="HACA01032033">
    <property type="protein sequence ID" value="CDW49394.1"/>
    <property type="molecule type" value="Transcribed_RNA"/>
</dbReference>
<proteinExistence type="predicted"/>
<organism evidence="1">
    <name type="scientific">Lepeophtheirus salmonis</name>
    <name type="common">Salmon louse</name>
    <name type="synonym">Caligus salmonis</name>
    <dbReference type="NCBI Taxonomy" id="72036"/>
    <lineage>
        <taxon>Eukaryota</taxon>
        <taxon>Metazoa</taxon>
        <taxon>Ecdysozoa</taxon>
        <taxon>Arthropoda</taxon>
        <taxon>Crustacea</taxon>
        <taxon>Multicrustacea</taxon>
        <taxon>Hexanauplia</taxon>
        <taxon>Copepoda</taxon>
        <taxon>Siphonostomatoida</taxon>
        <taxon>Caligidae</taxon>
        <taxon>Lepeophtheirus</taxon>
    </lineage>
</organism>
<protein>
    <submittedName>
        <fullName evidence="1">Uncharacterized protein</fullName>
    </submittedName>
</protein>
<accession>A0A0K2VG25</accession>
<dbReference type="AlphaFoldDB" id="A0A0K2VG25"/>
<reference evidence="1" key="1">
    <citation type="submission" date="2014-05" db="EMBL/GenBank/DDBJ databases">
        <authorList>
            <person name="Chronopoulou M."/>
        </authorList>
    </citation>
    <scope>NUCLEOTIDE SEQUENCE</scope>
    <source>
        <tissue evidence="1">Whole organism</tissue>
    </source>
</reference>
<name>A0A0K2VG25_LEPSM</name>